<dbReference type="Pfam" id="PF21699">
    <property type="entry name" value="TM1266-like"/>
    <property type="match status" value="1"/>
</dbReference>
<dbReference type="InterPro" id="IPR023860">
    <property type="entry name" value="FeFe-hyd_TM1266"/>
</dbReference>
<comment type="caution">
    <text evidence="1">The sequence shown here is derived from an EMBL/GenBank/DDBJ whole genome shotgun (WGS) entry which is preliminary data.</text>
</comment>
<evidence type="ECO:0000313" key="1">
    <source>
        <dbReference type="EMBL" id="PIE31305.1"/>
    </source>
</evidence>
<organism evidence="1 2">
    <name type="scientific">candidate division KSB3 bacterium</name>
    <dbReference type="NCBI Taxonomy" id="2044937"/>
    <lineage>
        <taxon>Bacteria</taxon>
        <taxon>candidate division KSB3</taxon>
    </lineage>
</organism>
<dbReference type="AlphaFoldDB" id="A0A2G6K6N8"/>
<dbReference type="Gene3D" id="3.30.70.1150">
    <property type="entry name" value="ACT-like. Chain A, domain 2"/>
    <property type="match status" value="1"/>
</dbReference>
<dbReference type="InterPro" id="IPR027271">
    <property type="entry name" value="Acetolactate_synth/TF_NikR_C"/>
</dbReference>
<gene>
    <name evidence="1" type="ORF">CSA56_18700</name>
</gene>
<dbReference type="EMBL" id="PDSK01000156">
    <property type="protein sequence ID" value="PIE31305.1"/>
    <property type="molecule type" value="Genomic_DNA"/>
</dbReference>
<evidence type="ECO:0000313" key="2">
    <source>
        <dbReference type="Proteomes" id="UP000230821"/>
    </source>
</evidence>
<sequence length="83" mass="8992">MRKRLGFVGIIVEDRKLHAEQVNHILSEYGDIVLARTGIPYAQKNCSVITLVVDASTDELGRLTGQLGQISGVSVKSALSKVK</sequence>
<dbReference type="NCBIfam" id="TIGR03959">
    <property type="entry name" value="hyd_TM1266"/>
    <property type="match status" value="1"/>
</dbReference>
<accession>A0A2G6K6N8</accession>
<proteinExistence type="predicted"/>
<reference evidence="1 2" key="1">
    <citation type="submission" date="2017-10" db="EMBL/GenBank/DDBJ databases">
        <title>Novel microbial diversity and functional potential in the marine mammal oral microbiome.</title>
        <authorList>
            <person name="Dudek N.K."/>
            <person name="Sun C.L."/>
            <person name="Burstein D."/>
            <person name="Kantor R.S."/>
            <person name="Aliaga Goltsman D.S."/>
            <person name="Bik E.M."/>
            <person name="Thomas B.C."/>
            <person name="Banfield J.F."/>
            <person name="Relman D.A."/>
        </authorList>
    </citation>
    <scope>NUCLEOTIDE SEQUENCE [LARGE SCALE GENOMIC DNA]</scope>
    <source>
        <strain evidence="1">DOLJORAL78_47_16</strain>
    </source>
</reference>
<dbReference type="SUPFAM" id="SSF55021">
    <property type="entry name" value="ACT-like"/>
    <property type="match status" value="1"/>
</dbReference>
<name>A0A2G6K6N8_9BACT</name>
<dbReference type="Proteomes" id="UP000230821">
    <property type="component" value="Unassembled WGS sequence"/>
</dbReference>
<dbReference type="InterPro" id="IPR045865">
    <property type="entry name" value="ACT-like_dom_sf"/>
</dbReference>
<protein>
    <submittedName>
        <fullName evidence="1">CopG family transcriptional regulator</fullName>
    </submittedName>
</protein>